<organism evidence="2 3">
    <name type="scientific">Streptomyces thinghirensis</name>
    <dbReference type="NCBI Taxonomy" id="551547"/>
    <lineage>
        <taxon>Bacteria</taxon>
        <taxon>Bacillati</taxon>
        <taxon>Actinomycetota</taxon>
        <taxon>Actinomycetes</taxon>
        <taxon>Kitasatosporales</taxon>
        <taxon>Streptomycetaceae</taxon>
        <taxon>Streptomyces</taxon>
    </lineage>
</organism>
<feature type="compositionally biased region" description="Pro residues" evidence="1">
    <location>
        <begin position="199"/>
        <end position="211"/>
    </location>
</feature>
<dbReference type="RefSeq" id="WP_345626986.1">
    <property type="nucleotide sequence ID" value="NZ_BAABJR010000002.1"/>
</dbReference>
<proteinExistence type="predicted"/>
<comment type="caution">
    <text evidence="2">The sequence shown here is derived from an EMBL/GenBank/DDBJ whole genome shotgun (WGS) entry which is preliminary data.</text>
</comment>
<dbReference type="EMBL" id="BAABJR010000002">
    <property type="protein sequence ID" value="GAA5205055.1"/>
    <property type="molecule type" value="Genomic_DNA"/>
</dbReference>
<feature type="region of interest" description="Disordered" evidence="1">
    <location>
        <begin position="175"/>
        <end position="211"/>
    </location>
</feature>
<sequence>MPRPRRPQLLAALADDRDTHGPPLQAPKGFRITPRDPDFDLYDNVGRDADQIHAARYNLATRADLKRWARRDAQPFRAAHPLPDQPWPAPDLTPYLDSLAAAQAPAEIDAVTDHVLDAAEPALRALSDYLVAAARWKRENRHAAKGSPSNLLMTAASRALSVLALADEAGMNRLRATYDPAPTPATPTDLQQGTAASLPPSPPSPGTGPRR</sequence>
<feature type="region of interest" description="Disordered" evidence="1">
    <location>
        <begin position="13"/>
        <end position="35"/>
    </location>
</feature>
<gene>
    <name evidence="2" type="ORF">GCM10023323_10840</name>
</gene>
<evidence type="ECO:0000313" key="2">
    <source>
        <dbReference type="EMBL" id="GAA5205055.1"/>
    </source>
</evidence>
<name>A0ABP9SZB9_9ACTN</name>
<keyword evidence="3" id="KW-1185">Reference proteome</keyword>
<accession>A0ABP9SZB9</accession>
<evidence type="ECO:0000256" key="1">
    <source>
        <dbReference type="SAM" id="MobiDB-lite"/>
    </source>
</evidence>
<protein>
    <submittedName>
        <fullName evidence="2">Uncharacterized protein</fullName>
    </submittedName>
</protein>
<feature type="compositionally biased region" description="Low complexity" evidence="1">
    <location>
        <begin position="186"/>
        <end position="198"/>
    </location>
</feature>
<evidence type="ECO:0000313" key="3">
    <source>
        <dbReference type="Proteomes" id="UP001499878"/>
    </source>
</evidence>
<reference evidence="3" key="1">
    <citation type="journal article" date="2019" name="Int. J. Syst. Evol. Microbiol.">
        <title>The Global Catalogue of Microorganisms (GCM) 10K type strain sequencing project: providing services to taxonomists for standard genome sequencing and annotation.</title>
        <authorList>
            <consortium name="The Broad Institute Genomics Platform"/>
            <consortium name="The Broad Institute Genome Sequencing Center for Infectious Disease"/>
            <person name="Wu L."/>
            <person name="Ma J."/>
        </authorList>
    </citation>
    <scope>NUCLEOTIDE SEQUENCE [LARGE SCALE GENOMIC DNA]</scope>
    <source>
        <strain evidence="3">JCM 18306</strain>
    </source>
</reference>
<dbReference type="Proteomes" id="UP001499878">
    <property type="component" value="Unassembled WGS sequence"/>
</dbReference>